<dbReference type="PROSITE" id="PS00759">
    <property type="entry name" value="ARGE_DAPE_CPG2_2"/>
    <property type="match status" value="1"/>
</dbReference>
<keyword evidence="6" id="KW-0482">Metalloprotease</keyword>
<evidence type="ECO:0000256" key="4">
    <source>
        <dbReference type="ARBA" id="ARBA00022801"/>
    </source>
</evidence>
<dbReference type="InterPro" id="IPR008007">
    <property type="entry name" value="Peptidase_M42"/>
</dbReference>
<organism evidence="9 10">
    <name type="scientific">Salinicoccus jeotgali</name>
    <dbReference type="NCBI Taxonomy" id="381634"/>
    <lineage>
        <taxon>Bacteria</taxon>
        <taxon>Bacillati</taxon>
        <taxon>Bacillota</taxon>
        <taxon>Bacilli</taxon>
        <taxon>Bacillales</taxon>
        <taxon>Staphylococcaceae</taxon>
        <taxon>Salinicoccus</taxon>
    </lineage>
</organism>
<proteinExistence type="inferred from homology"/>
<dbReference type="PANTHER" id="PTHR42994">
    <property type="entry name" value="PEPTIDASE T"/>
    <property type="match status" value="1"/>
</dbReference>
<dbReference type="Gene3D" id="3.30.70.360">
    <property type="match status" value="1"/>
</dbReference>
<comment type="similarity">
    <text evidence="7">Belongs to the peptidase M42 family.</text>
</comment>
<evidence type="ECO:0000256" key="3">
    <source>
        <dbReference type="ARBA" id="ARBA00022723"/>
    </source>
</evidence>
<dbReference type="InterPro" id="IPR036264">
    <property type="entry name" value="Bact_exopeptidase_dim_dom"/>
</dbReference>
<evidence type="ECO:0000259" key="8">
    <source>
        <dbReference type="Pfam" id="PF07687"/>
    </source>
</evidence>
<gene>
    <name evidence="9" type="ORF">GCM10022378_14150</name>
</gene>
<dbReference type="Pfam" id="PF01546">
    <property type="entry name" value="Peptidase_M20"/>
    <property type="match status" value="1"/>
</dbReference>
<evidence type="ECO:0000256" key="1">
    <source>
        <dbReference type="ARBA" id="ARBA00001947"/>
    </source>
</evidence>
<dbReference type="Proteomes" id="UP001500920">
    <property type="component" value="Unassembled WGS sequence"/>
</dbReference>
<evidence type="ECO:0000256" key="7">
    <source>
        <dbReference type="PIRNR" id="PIRNR001123"/>
    </source>
</evidence>
<comment type="cofactor">
    <cofactor evidence="1">
        <name>Zn(2+)</name>
        <dbReference type="ChEBI" id="CHEBI:29105"/>
    </cofactor>
</comment>
<dbReference type="InterPro" id="IPR002933">
    <property type="entry name" value="Peptidase_M20"/>
</dbReference>
<dbReference type="PIRSF" id="PIRSF001123">
    <property type="entry name" value="PepA_GA"/>
    <property type="match status" value="1"/>
</dbReference>
<keyword evidence="10" id="KW-1185">Reference proteome</keyword>
<comment type="caution">
    <text evidence="9">The sequence shown here is derived from an EMBL/GenBank/DDBJ whole genome shotgun (WGS) entry which is preliminary data.</text>
</comment>
<dbReference type="InterPro" id="IPR010162">
    <property type="entry name" value="PepT-like"/>
</dbReference>
<evidence type="ECO:0000256" key="6">
    <source>
        <dbReference type="ARBA" id="ARBA00023049"/>
    </source>
</evidence>
<dbReference type="Pfam" id="PF07687">
    <property type="entry name" value="M20_dimer"/>
    <property type="match status" value="1"/>
</dbReference>
<keyword evidence="5" id="KW-0862">Zinc</keyword>
<evidence type="ECO:0000313" key="9">
    <source>
        <dbReference type="EMBL" id="GAA3725449.1"/>
    </source>
</evidence>
<keyword evidence="4" id="KW-0378">Hydrolase</keyword>
<accession>A0ABP7EX05</accession>
<dbReference type="InterPro" id="IPR001261">
    <property type="entry name" value="ArgE/DapE_CS"/>
</dbReference>
<keyword evidence="3" id="KW-0479">Metal-binding</keyword>
<dbReference type="SUPFAM" id="SSF53187">
    <property type="entry name" value="Zn-dependent exopeptidases"/>
    <property type="match status" value="1"/>
</dbReference>
<dbReference type="EMBL" id="BAABCK010000023">
    <property type="protein sequence ID" value="GAA3725449.1"/>
    <property type="molecule type" value="Genomic_DNA"/>
</dbReference>
<protein>
    <submittedName>
        <fullName evidence="9">Tripeptidase T</fullName>
    </submittedName>
</protein>
<dbReference type="NCBIfam" id="TIGR01883">
    <property type="entry name" value="PepT-like"/>
    <property type="match status" value="1"/>
</dbReference>
<dbReference type="Gene3D" id="3.40.630.10">
    <property type="entry name" value="Zn peptidases"/>
    <property type="match status" value="1"/>
</dbReference>
<dbReference type="SUPFAM" id="SSF55031">
    <property type="entry name" value="Bacterial exopeptidase dimerisation domain"/>
    <property type="match status" value="1"/>
</dbReference>
<dbReference type="PANTHER" id="PTHR42994:SF2">
    <property type="entry name" value="PEPTIDASE"/>
    <property type="match status" value="1"/>
</dbReference>
<sequence length="372" mass="39689">MNQERLTSQFMEMVQIDSETGEEREIADYLLKTFREMGVEAEEDDTQKDTGYGAGNILVRMAGNTEAEPLYFTVHMDTVAPGKNVKPAIEDGYIVSDGTTILGADDKAGIAAIIESIRTIKESEIPHGDIEFVITVGEESGLVGAKAFDASRLKSRFGYAIDSTGKVGTVVTTAPTQSKIEVNIHGKKAHAGVAPEEGVSAINIAAKAISQMKLGRIDSETTANIGRFEGGGATNVVTDHVYLLAEARSLDGDKMEKQVAHMKDVFETTASEMGGHAEIKSEVMYAALDAGKESEVVTTAVKAIEKIGRTPDLISLGGGSDGNIFVGHGIDTVILGVGYENIHTTEERIPVEELVKVAELVTGIIKVQSDKE</sequence>
<dbReference type="RefSeq" id="WP_344702893.1">
    <property type="nucleotide sequence ID" value="NZ_BAABCK010000023.1"/>
</dbReference>
<name>A0ABP7EX05_9STAP</name>
<keyword evidence="2" id="KW-0645">Protease</keyword>
<dbReference type="InterPro" id="IPR011650">
    <property type="entry name" value="Peptidase_M20_dimer"/>
</dbReference>
<evidence type="ECO:0000256" key="5">
    <source>
        <dbReference type="ARBA" id="ARBA00022833"/>
    </source>
</evidence>
<evidence type="ECO:0000256" key="2">
    <source>
        <dbReference type="ARBA" id="ARBA00022670"/>
    </source>
</evidence>
<feature type="domain" description="Peptidase M20 dimerisation" evidence="8">
    <location>
        <begin position="180"/>
        <end position="271"/>
    </location>
</feature>
<reference evidence="10" key="1">
    <citation type="journal article" date="2019" name="Int. J. Syst. Evol. Microbiol.">
        <title>The Global Catalogue of Microorganisms (GCM) 10K type strain sequencing project: providing services to taxonomists for standard genome sequencing and annotation.</title>
        <authorList>
            <consortium name="The Broad Institute Genomics Platform"/>
            <consortium name="The Broad Institute Genome Sequencing Center for Infectious Disease"/>
            <person name="Wu L."/>
            <person name="Ma J."/>
        </authorList>
    </citation>
    <scope>NUCLEOTIDE SEQUENCE [LARGE SCALE GENOMIC DNA]</scope>
    <source>
        <strain evidence="10">JCM 16981</strain>
    </source>
</reference>
<evidence type="ECO:0000313" key="10">
    <source>
        <dbReference type="Proteomes" id="UP001500920"/>
    </source>
</evidence>